<evidence type="ECO:0000313" key="2">
    <source>
        <dbReference type="EMBL" id="REK87237.1"/>
    </source>
</evidence>
<protein>
    <submittedName>
        <fullName evidence="2">Uncharacterized protein</fullName>
    </submittedName>
</protein>
<feature type="region of interest" description="Disordered" evidence="1">
    <location>
        <begin position="1"/>
        <end position="27"/>
    </location>
</feature>
<comment type="caution">
    <text evidence="2">The sequence shown here is derived from an EMBL/GenBank/DDBJ whole genome shotgun (WGS) entry which is preliminary data.</text>
</comment>
<reference evidence="2 3" key="1">
    <citation type="submission" date="2018-08" db="EMBL/GenBank/DDBJ databases">
        <title>Streptomyces NEAU-D10 sp. nov., a novel Actinomycete isolated from soil.</title>
        <authorList>
            <person name="Jin L."/>
        </authorList>
    </citation>
    <scope>NUCLEOTIDE SEQUENCE [LARGE SCALE GENOMIC DNA]</scope>
    <source>
        <strain evidence="2 3">NEAU-D10</strain>
    </source>
</reference>
<organism evidence="2 3">
    <name type="scientific">Streptomyces inhibens</name>
    <dbReference type="NCBI Taxonomy" id="2293571"/>
    <lineage>
        <taxon>Bacteria</taxon>
        <taxon>Bacillati</taxon>
        <taxon>Actinomycetota</taxon>
        <taxon>Actinomycetes</taxon>
        <taxon>Kitasatosporales</taxon>
        <taxon>Streptomycetaceae</taxon>
        <taxon>Streptomyces</taxon>
    </lineage>
</organism>
<gene>
    <name evidence="2" type="ORF">DY245_27810</name>
</gene>
<sequence length="84" mass="8353">MPAHFPAEPADDQWGGEGADDGAHVGEGATGVAALVVGGVEPADPPADVDTSGLSRPVPAMNQPQVVSPGLPWATLSAQKARMA</sequence>
<accession>A0A371PXN7</accession>
<keyword evidence="3" id="KW-1185">Reference proteome</keyword>
<feature type="region of interest" description="Disordered" evidence="1">
    <location>
        <begin position="40"/>
        <end position="66"/>
    </location>
</feature>
<evidence type="ECO:0000313" key="3">
    <source>
        <dbReference type="Proteomes" id="UP000262477"/>
    </source>
</evidence>
<name>A0A371PXN7_STRIH</name>
<evidence type="ECO:0000256" key="1">
    <source>
        <dbReference type="SAM" id="MobiDB-lite"/>
    </source>
</evidence>
<dbReference type="EMBL" id="QUAC01000222">
    <property type="protein sequence ID" value="REK87237.1"/>
    <property type="molecule type" value="Genomic_DNA"/>
</dbReference>
<proteinExistence type="predicted"/>
<dbReference type="AlphaFoldDB" id="A0A371PXN7"/>
<dbReference type="Proteomes" id="UP000262477">
    <property type="component" value="Unassembled WGS sequence"/>
</dbReference>